<dbReference type="EMBL" id="CP071872">
    <property type="protein sequence ID" value="UNM12424.1"/>
    <property type="molecule type" value="Genomic_DNA"/>
</dbReference>
<evidence type="ECO:0000256" key="1">
    <source>
        <dbReference type="SAM" id="MobiDB-lite"/>
    </source>
</evidence>
<gene>
    <name evidence="2" type="ORF">J4032_13550</name>
</gene>
<dbReference type="RefSeq" id="WP_242331033.1">
    <property type="nucleotide sequence ID" value="NZ_CP071872.1"/>
</dbReference>
<sequence>MAIDPIAAVNAIIRAEAARTGPSAEPDARSRAAAPEPEPEPAPPAGRNGRAPESGPAR</sequence>
<evidence type="ECO:0000313" key="2">
    <source>
        <dbReference type="EMBL" id="UNM12424.1"/>
    </source>
</evidence>
<reference evidence="2 3" key="1">
    <citation type="submission" date="2021-03" db="EMBL/GenBank/DDBJ databases">
        <title>Complete genome of Streptomyces formicae strain 1H-GS9 (DSM 100524).</title>
        <authorList>
            <person name="Atanasov K.E."/>
            <person name="Altabella T."/>
            <person name="Ferrer A."/>
        </authorList>
    </citation>
    <scope>NUCLEOTIDE SEQUENCE [LARGE SCALE GENOMIC DNA]</scope>
    <source>
        <strain evidence="2 3">1H-GS9</strain>
    </source>
</reference>
<feature type="compositionally biased region" description="Low complexity" evidence="1">
    <location>
        <begin position="45"/>
        <end position="58"/>
    </location>
</feature>
<evidence type="ECO:0000313" key="3">
    <source>
        <dbReference type="Proteomes" id="UP000828924"/>
    </source>
</evidence>
<keyword evidence="3" id="KW-1185">Reference proteome</keyword>
<organism evidence="2 3">
    <name type="scientific">Streptomyces formicae</name>
    <dbReference type="NCBI Taxonomy" id="1616117"/>
    <lineage>
        <taxon>Bacteria</taxon>
        <taxon>Bacillati</taxon>
        <taxon>Actinomycetota</taxon>
        <taxon>Actinomycetes</taxon>
        <taxon>Kitasatosporales</taxon>
        <taxon>Streptomycetaceae</taxon>
        <taxon>Streptomyces</taxon>
    </lineage>
</organism>
<feature type="region of interest" description="Disordered" evidence="1">
    <location>
        <begin position="15"/>
        <end position="58"/>
    </location>
</feature>
<name>A0ABY3WIK3_9ACTN</name>
<protein>
    <submittedName>
        <fullName evidence="2">Uncharacterized protein</fullName>
    </submittedName>
</protein>
<dbReference type="Proteomes" id="UP000828924">
    <property type="component" value="Chromosome"/>
</dbReference>
<proteinExistence type="predicted"/>
<accession>A0ABY3WIK3</accession>